<keyword evidence="2" id="KW-1185">Reference proteome</keyword>
<comment type="caution">
    <text evidence="1">The sequence shown here is derived from an EMBL/GenBank/DDBJ whole genome shotgun (WGS) entry which is preliminary data.</text>
</comment>
<accession>A0ACC5YAC4</accession>
<gene>
    <name evidence="1" type="ORF">PDJAM_G00214290</name>
</gene>
<organism evidence="1 2">
    <name type="scientific">Pangasius djambal</name>
    <dbReference type="NCBI Taxonomy" id="1691987"/>
    <lineage>
        <taxon>Eukaryota</taxon>
        <taxon>Metazoa</taxon>
        <taxon>Chordata</taxon>
        <taxon>Craniata</taxon>
        <taxon>Vertebrata</taxon>
        <taxon>Euteleostomi</taxon>
        <taxon>Actinopterygii</taxon>
        <taxon>Neopterygii</taxon>
        <taxon>Teleostei</taxon>
        <taxon>Ostariophysi</taxon>
        <taxon>Siluriformes</taxon>
        <taxon>Pangasiidae</taxon>
        <taxon>Pangasius</taxon>
    </lineage>
</organism>
<dbReference type="EMBL" id="CM040979">
    <property type="protein sequence ID" value="MCJ8732688.1"/>
    <property type="molecule type" value="Genomic_DNA"/>
</dbReference>
<sequence length="155" mass="17438">MLHSPVAHWWSSSGSRLAFFTINDTLVPNMLLPRFTGALYPQGTHYPYPKAGQINPTVKLNVVTLNGSSPTIELLPPSSLEKSQYYISMVRWVTEERVAVRWLNRAQNTSILTLCYTHTGECERSTDGEVNVRHLTSGNWEVTKVLAYDESLNAV</sequence>
<evidence type="ECO:0000313" key="2">
    <source>
        <dbReference type="Proteomes" id="UP000830395"/>
    </source>
</evidence>
<name>A0ACC5YAC4_9TELE</name>
<dbReference type="Proteomes" id="UP000830395">
    <property type="component" value="Chromosome 5"/>
</dbReference>
<proteinExistence type="predicted"/>
<reference evidence="1" key="1">
    <citation type="submission" date="2020-02" db="EMBL/GenBank/DDBJ databases">
        <title>Genome sequencing of the panga catfish, Pangasius djambal.</title>
        <authorList>
            <person name="Wen M."/>
            <person name="Zahm M."/>
            <person name="Roques C."/>
            <person name="Cabau C."/>
            <person name="Klopp C."/>
            <person name="Donnadieu C."/>
            <person name="Jouanno E."/>
            <person name="Avarre J.-C."/>
            <person name="Campet M."/>
            <person name="Ha T."/>
            <person name="Dugue R."/>
            <person name="Lampietro C."/>
            <person name="Louis A."/>
            <person name="Herpin A."/>
            <person name="Echchiki A."/>
            <person name="Berthelot C."/>
            <person name="Parey E."/>
            <person name="Roest-Crollius H."/>
            <person name="Braasch I."/>
            <person name="Postlethwait J.H."/>
            <person name="Bobe J."/>
            <person name="Montfort J."/>
            <person name="Bouchez O."/>
            <person name="Begum T."/>
            <person name="Schartl M."/>
            <person name="Gustiano R."/>
            <person name="Guiguen Y."/>
        </authorList>
    </citation>
    <scope>NUCLEOTIDE SEQUENCE</scope>
    <source>
        <strain evidence="1">Pdj_M5554</strain>
    </source>
</reference>
<protein>
    <submittedName>
        <fullName evidence="1">Uncharacterized protein</fullName>
    </submittedName>
</protein>
<evidence type="ECO:0000313" key="1">
    <source>
        <dbReference type="EMBL" id="MCJ8732688.1"/>
    </source>
</evidence>